<gene>
    <name evidence="1" type="ORF">S03H2_00834</name>
</gene>
<reference evidence="1" key="1">
    <citation type="journal article" date="2014" name="Front. Microbiol.">
        <title>High frequency of phylogenetically diverse reductive dehalogenase-homologous genes in deep subseafloor sedimentary metagenomes.</title>
        <authorList>
            <person name="Kawai M."/>
            <person name="Futagami T."/>
            <person name="Toyoda A."/>
            <person name="Takaki Y."/>
            <person name="Nishi S."/>
            <person name="Hori S."/>
            <person name="Arai W."/>
            <person name="Tsubouchi T."/>
            <person name="Morono Y."/>
            <person name="Uchiyama I."/>
            <person name="Ito T."/>
            <person name="Fujiyama A."/>
            <person name="Inagaki F."/>
            <person name="Takami H."/>
        </authorList>
    </citation>
    <scope>NUCLEOTIDE SEQUENCE</scope>
    <source>
        <strain evidence="1">Expedition CK06-06</strain>
    </source>
</reference>
<dbReference type="EMBL" id="BARU01000204">
    <property type="protein sequence ID" value="GAH28848.1"/>
    <property type="molecule type" value="Genomic_DNA"/>
</dbReference>
<accession>X1G754</accession>
<protein>
    <submittedName>
        <fullName evidence="1">Uncharacterized protein</fullName>
    </submittedName>
</protein>
<sequence>MLIETTNCQPLSIAPGSEAYFNLKLDNTERISSFRVFLFDKYLITKYLKTLEAKAKVVNWSSNLSKAGDFIYFENRGTILTEKYGEYVFLNGTIENIGNGFMSKARIDVRGLDSLGRLVSTNSSTLNPPEIGQKQTSSFMCVLSRGILIDRFIIDINWINPQGNRANHNEIELKK</sequence>
<proteinExistence type="predicted"/>
<evidence type="ECO:0000313" key="1">
    <source>
        <dbReference type="EMBL" id="GAH28848.1"/>
    </source>
</evidence>
<comment type="caution">
    <text evidence="1">The sequence shown here is derived from an EMBL/GenBank/DDBJ whole genome shotgun (WGS) entry which is preliminary data.</text>
</comment>
<name>X1G754_9ZZZZ</name>
<organism evidence="1">
    <name type="scientific">marine sediment metagenome</name>
    <dbReference type="NCBI Taxonomy" id="412755"/>
    <lineage>
        <taxon>unclassified sequences</taxon>
        <taxon>metagenomes</taxon>
        <taxon>ecological metagenomes</taxon>
    </lineage>
</organism>
<dbReference type="AlphaFoldDB" id="X1G754"/>